<dbReference type="GeneID" id="77731862"/>
<dbReference type="Proteomes" id="UP001164286">
    <property type="component" value="Unassembled WGS sequence"/>
</dbReference>
<feature type="compositionally biased region" description="Low complexity" evidence="1">
    <location>
        <begin position="22"/>
        <end position="44"/>
    </location>
</feature>
<dbReference type="RefSeq" id="XP_052944978.1">
    <property type="nucleotide sequence ID" value="XM_053092657.1"/>
</dbReference>
<reference evidence="3" key="1">
    <citation type="journal article" date="2022" name="G3 (Bethesda)">
        <title>High quality genome of the basidiomycete yeast Dioszegia hungarica PDD-24b-2 isolated from cloud water.</title>
        <authorList>
            <person name="Jarrige D."/>
            <person name="Haridas S."/>
            <person name="Bleykasten-Grosshans C."/>
            <person name="Joly M."/>
            <person name="Nadalig T."/>
            <person name="Sancelme M."/>
            <person name="Vuilleumier S."/>
            <person name="Grigoriev I.V."/>
            <person name="Amato P."/>
            <person name="Bringel F."/>
        </authorList>
    </citation>
    <scope>NUCLEOTIDE SEQUENCE</scope>
    <source>
        <strain evidence="3">PDD-24b-2</strain>
    </source>
</reference>
<comment type="caution">
    <text evidence="3">The sequence shown here is derived from an EMBL/GenBank/DDBJ whole genome shotgun (WGS) entry which is preliminary data.</text>
</comment>
<feature type="compositionally biased region" description="Polar residues" evidence="1">
    <location>
        <begin position="56"/>
        <end position="65"/>
    </location>
</feature>
<sequence length="576" mass="62698">MSRYSETVPSSHTPAYPHHHNSSYQHPQQSRQQQQDWPAAQPWSYYGPPPAVPASLYQTSSSASTPYGPFIPPRPPWEEDAEEKKRASKGRDYLRNLGSDLASMTLYDGVKKEGEVSRPRPSSQVDKPLPRVPKAPELQHRPHTEPVPPHLPVTIHVNAQAGPSSPPKTFKPSPYLILPSYHNRRPISDPLSAGPSKLSPLSHKPTITFPSTPPRRTLGKASPHVIDLTYSPASSSSTSATPPSNVTPRSPARLRKRATSEQPPTPTSASKAAGSARSPASKDTGTAVRCAGFTRAGQPCKRIVRSAAPLLASLDLNVSSGGNSYVADPGRTGASGDEVAGRYCKDHAGMICSASGFYPREKPSVWVAFDDWIPPELGQQTQTLIRMTMESQLTAKESPGFIYAYELRDLQTSRTSYFKVGRTDNVPRRIGQWTNQCTSKSPTLRDIFPLPSAPLASHHQTPRSGSLLPGALGSGTLSSTPDRSPSIAMKRWERLIHLELADLAARERPMEWESDDLKGKCTDCGVVHKEVFPVARTPAGGGGGEGEGCYQVVLEVICRWERYIAFAHGNKVDSTH</sequence>
<feature type="region of interest" description="Disordered" evidence="1">
    <location>
        <begin position="449"/>
        <end position="484"/>
    </location>
</feature>
<accession>A0AA38H9T9</accession>
<feature type="domain" description="Bacteriophage T5 Orf172 DNA-binding" evidence="2">
    <location>
        <begin position="400"/>
        <end position="535"/>
    </location>
</feature>
<evidence type="ECO:0000313" key="3">
    <source>
        <dbReference type="EMBL" id="KAI9635201.1"/>
    </source>
</evidence>
<organism evidence="3 4">
    <name type="scientific">Dioszegia hungarica</name>
    <dbReference type="NCBI Taxonomy" id="4972"/>
    <lineage>
        <taxon>Eukaryota</taxon>
        <taxon>Fungi</taxon>
        <taxon>Dikarya</taxon>
        <taxon>Basidiomycota</taxon>
        <taxon>Agaricomycotina</taxon>
        <taxon>Tremellomycetes</taxon>
        <taxon>Tremellales</taxon>
        <taxon>Bulleribasidiaceae</taxon>
        <taxon>Dioszegia</taxon>
    </lineage>
</organism>
<dbReference type="InterPro" id="IPR053006">
    <property type="entry name" value="Meiosis_regulatory"/>
</dbReference>
<feature type="compositionally biased region" description="Basic and acidic residues" evidence="1">
    <location>
        <begin position="82"/>
        <end position="94"/>
    </location>
</feature>
<evidence type="ECO:0000259" key="2">
    <source>
        <dbReference type="Pfam" id="PF10544"/>
    </source>
</evidence>
<dbReference type="EMBL" id="JAKWFO010000005">
    <property type="protein sequence ID" value="KAI9635201.1"/>
    <property type="molecule type" value="Genomic_DNA"/>
</dbReference>
<protein>
    <recommendedName>
        <fullName evidence="2">Bacteriophage T5 Orf172 DNA-binding domain-containing protein</fullName>
    </recommendedName>
</protein>
<gene>
    <name evidence="3" type="ORF">MKK02DRAFT_43881</name>
</gene>
<dbReference type="Pfam" id="PF10544">
    <property type="entry name" value="T5orf172"/>
    <property type="match status" value="1"/>
</dbReference>
<feature type="compositionally biased region" description="Low complexity" evidence="1">
    <location>
        <begin position="464"/>
        <end position="481"/>
    </location>
</feature>
<dbReference type="AlphaFoldDB" id="A0AA38H9T9"/>
<proteinExistence type="predicted"/>
<evidence type="ECO:0000313" key="4">
    <source>
        <dbReference type="Proteomes" id="UP001164286"/>
    </source>
</evidence>
<feature type="compositionally biased region" description="Basic and acidic residues" evidence="1">
    <location>
        <begin position="109"/>
        <end position="118"/>
    </location>
</feature>
<dbReference type="PANTHER" id="PTHR28094">
    <property type="entry name" value="MEIOTICALLY UP-REGULATED GENE 113 PROTEIN"/>
    <property type="match status" value="1"/>
</dbReference>
<keyword evidence="4" id="KW-1185">Reference proteome</keyword>
<feature type="compositionally biased region" description="Low complexity" evidence="1">
    <location>
        <begin position="231"/>
        <end position="244"/>
    </location>
</feature>
<dbReference type="PANTHER" id="PTHR28094:SF1">
    <property type="entry name" value="MEIOTICALLY UP-REGULATED GENE 113 PROTEIN"/>
    <property type="match status" value="1"/>
</dbReference>
<feature type="region of interest" description="Disordered" evidence="1">
    <location>
        <begin position="1"/>
        <end position="285"/>
    </location>
</feature>
<evidence type="ECO:0000256" key="1">
    <source>
        <dbReference type="SAM" id="MobiDB-lite"/>
    </source>
</evidence>
<feature type="compositionally biased region" description="Polar residues" evidence="1">
    <location>
        <begin position="1"/>
        <end position="13"/>
    </location>
</feature>
<name>A0AA38H9T9_9TREE</name>
<dbReference type="InterPro" id="IPR018306">
    <property type="entry name" value="Phage_T5_Orf172_DNA-bd"/>
</dbReference>